<dbReference type="InterPro" id="IPR011990">
    <property type="entry name" value="TPR-like_helical_dom_sf"/>
</dbReference>
<evidence type="ECO:0000256" key="1">
    <source>
        <dbReference type="ARBA" id="ARBA00000085"/>
    </source>
</evidence>
<dbReference type="GO" id="GO:0000155">
    <property type="term" value="F:phosphorelay sensor kinase activity"/>
    <property type="evidence" value="ECO:0007669"/>
    <property type="project" value="InterPro"/>
</dbReference>
<comment type="catalytic activity">
    <reaction evidence="1">
        <text>ATP + protein L-histidine = ADP + protein N-phospho-L-histidine.</text>
        <dbReference type="EC" id="2.7.13.3"/>
    </reaction>
</comment>
<dbReference type="Pfam" id="PF02518">
    <property type="entry name" value="HATPase_c"/>
    <property type="match status" value="1"/>
</dbReference>
<evidence type="ECO:0000313" key="10">
    <source>
        <dbReference type="Proteomes" id="UP001139125"/>
    </source>
</evidence>
<proteinExistence type="predicted"/>
<dbReference type="SMART" id="SM00028">
    <property type="entry name" value="TPR"/>
    <property type="match status" value="6"/>
</dbReference>
<dbReference type="Gene3D" id="1.25.40.10">
    <property type="entry name" value="Tetratricopeptide repeat domain"/>
    <property type="match status" value="2"/>
</dbReference>
<dbReference type="PANTHER" id="PTHR43711:SF26">
    <property type="entry name" value="SENSOR HISTIDINE KINASE RCSC"/>
    <property type="match status" value="1"/>
</dbReference>
<dbReference type="Proteomes" id="UP001139125">
    <property type="component" value="Unassembled WGS sequence"/>
</dbReference>
<dbReference type="PROSITE" id="PS50005">
    <property type="entry name" value="TPR"/>
    <property type="match status" value="1"/>
</dbReference>
<dbReference type="SUPFAM" id="SSF55874">
    <property type="entry name" value="ATPase domain of HSP90 chaperone/DNA topoisomerase II/histidine kinase"/>
    <property type="match status" value="1"/>
</dbReference>
<dbReference type="InterPro" id="IPR036890">
    <property type="entry name" value="HATPase_C_sf"/>
</dbReference>
<dbReference type="PROSITE" id="PS50109">
    <property type="entry name" value="HIS_KIN"/>
    <property type="match status" value="1"/>
</dbReference>
<sequence length="677" mass="77409">MNHLQLTYGFFFWLILCATDLGFAQSDRADSLRNVVNASLEDTTLVNSLIELATFYRFSDMDSTLKYADQAAMKAEEADFVKGKLNARYLQAIVHYNRGDYQRTAEIARQSLQEAGNEKFQRERAQLNQLIGISYSARGSYQPGLSYFLEAYNLFKELGNDLGIFQNLNNIGVSYLKLEDYREALKIFSELDSLRALESSTISIPVNLGFIYYELDQLEEAEQQLMRVILFEGADFDQRAIGLSTFKLGEIHLRWGNYSTALDYFNRSINKYEELGNELEKVQSLNGIAKTYLQQSEFDKALRFGKQAFDIASEQGGLPEKNISAETLYQIHNAAGNYQDALHFHEMHKNLSDSLNNDEINREVGRLEAEYEFREKELQMREAQQLQNIENASQVANRNTLIRISLSLLFIAVVVAYAQYRNSRLRKKANDLLRVKNDQIELQSKRLEEMNDIKMHLFSIIAHDLRVPLSSLYGFITLNQMDELSKERIQELIPELDDKFRYTSNLLNNLLNWARSQLEGYKVIPEPFNLKELVVENEKLLASQAEEKQIGIQNNLKDISVFADKNMIGLVVLNLLSNAIKFTAEKGKITLWAEQNDTFIQFNIKDSGIGIPEDKLNLLFEESSFYTTDGTNAEKGTGLGLMLCKDFIRKNNGAFWAVSQVGEGSTFSFTVPKNKPA</sequence>
<comment type="caution">
    <text evidence="9">The sequence shown here is derived from an EMBL/GenBank/DDBJ whole genome shotgun (WGS) entry which is preliminary data.</text>
</comment>
<name>A0A9X2RH90_9BACT</name>
<feature type="domain" description="Histidine kinase" evidence="8">
    <location>
        <begin position="460"/>
        <end position="675"/>
    </location>
</feature>
<dbReference type="Pfam" id="PF13424">
    <property type="entry name" value="TPR_12"/>
    <property type="match status" value="1"/>
</dbReference>
<dbReference type="Gene3D" id="1.10.287.130">
    <property type="match status" value="1"/>
</dbReference>
<dbReference type="SMART" id="SM00387">
    <property type="entry name" value="HATPase_c"/>
    <property type="match status" value="1"/>
</dbReference>
<dbReference type="FunFam" id="3.30.565.10:FF:000006">
    <property type="entry name" value="Sensor histidine kinase WalK"/>
    <property type="match status" value="1"/>
</dbReference>
<evidence type="ECO:0000313" key="9">
    <source>
        <dbReference type="EMBL" id="MCP9292078.1"/>
    </source>
</evidence>
<dbReference type="InterPro" id="IPR003594">
    <property type="entry name" value="HATPase_dom"/>
</dbReference>
<protein>
    <recommendedName>
        <fullName evidence="2">histidine kinase</fullName>
        <ecNumber evidence="2">2.7.13.3</ecNumber>
    </recommendedName>
</protein>
<evidence type="ECO:0000256" key="7">
    <source>
        <dbReference type="PROSITE-ProRule" id="PRU00339"/>
    </source>
</evidence>
<dbReference type="EMBL" id="JANDBC010000002">
    <property type="protein sequence ID" value="MCP9292078.1"/>
    <property type="molecule type" value="Genomic_DNA"/>
</dbReference>
<dbReference type="InterPro" id="IPR003661">
    <property type="entry name" value="HisK_dim/P_dom"/>
</dbReference>
<dbReference type="Gene3D" id="3.30.565.10">
    <property type="entry name" value="Histidine kinase-like ATPase, C-terminal domain"/>
    <property type="match status" value="1"/>
</dbReference>
<dbReference type="AlphaFoldDB" id="A0A9X2RH90"/>
<keyword evidence="4" id="KW-0808">Transferase</keyword>
<keyword evidence="10" id="KW-1185">Reference proteome</keyword>
<keyword evidence="6" id="KW-0902">Two-component regulatory system</keyword>
<gene>
    <name evidence="9" type="ORF">NM125_10860</name>
</gene>
<keyword evidence="3" id="KW-0597">Phosphoprotein</keyword>
<evidence type="ECO:0000259" key="8">
    <source>
        <dbReference type="PROSITE" id="PS50109"/>
    </source>
</evidence>
<dbReference type="CDD" id="cd00082">
    <property type="entry name" value="HisKA"/>
    <property type="match status" value="1"/>
</dbReference>
<dbReference type="SUPFAM" id="SSF48452">
    <property type="entry name" value="TPR-like"/>
    <property type="match status" value="2"/>
</dbReference>
<dbReference type="PRINTS" id="PR00344">
    <property type="entry name" value="BCTRLSENSOR"/>
</dbReference>
<feature type="repeat" description="TPR" evidence="7">
    <location>
        <begin position="242"/>
        <end position="275"/>
    </location>
</feature>
<dbReference type="Pfam" id="PF00512">
    <property type="entry name" value="HisKA"/>
    <property type="match status" value="1"/>
</dbReference>
<accession>A0A9X2RH90</accession>
<dbReference type="PANTHER" id="PTHR43711">
    <property type="entry name" value="TWO-COMPONENT HISTIDINE KINASE"/>
    <property type="match status" value="1"/>
</dbReference>
<evidence type="ECO:0000256" key="5">
    <source>
        <dbReference type="ARBA" id="ARBA00022777"/>
    </source>
</evidence>
<reference evidence="9" key="1">
    <citation type="submission" date="2022-06" db="EMBL/GenBank/DDBJ databases">
        <title>Gracilimonas sp. CAU 1638 isolated from sea sediment.</title>
        <authorList>
            <person name="Kim W."/>
        </authorList>
    </citation>
    <scope>NUCLEOTIDE SEQUENCE</scope>
    <source>
        <strain evidence="9">CAU 1638</strain>
    </source>
</reference>
<evidence type="ECO:0000256" key="6">
    <source>
        <dbReference type="ARBA" id="ARBA00023012"/>
    </source>
</evidence>
<dbReference type="SUPFAM" id="SSF47384">
    <property type="entry name" value="Homodimeric domain of signal transducing histidine kinase"/>
    <property type="match status" value="1"/>
</dbReference>
<dbReference type="InterPro" id="IPR004358">
    <property type="entry name" value="Sig_transdc_His_kin-like_C"/>
</dbReference>
<evidence type="ECO:0000256" key="4">
    <source>
        <dbReference type="ARBA" id="ARBA00022679"/>
    </source>
</evidence>
<dbReference type="InterPro" id="IPR005467">
    <property type="entry name" value="His_kinase_dom"/>
</dbReference>
<dbReference type="EC" id="2.7.13.3" evidence="2"/>
<evidence type="ECO:0000256" key="2">
    <source>
        <dbReference type="ARBA" id="ARBA00012438"/>
    </source>
</evidence>
<dbReference type="RefSeq" id="WP_255134952.1">
    <property type="nucleotide sequence ID" value="NZ_JANDBC010000002.1"/>
</dbReference>
<dbReference type="SMART" id="SM00388">
    <property type="entry name" value="HisKA"/>
    <property type="match status" value="1"/>
</dbReference>
<keyword evidence="7" id="KW-0802">TPR repeat</keyword>
<dbReference type="InterPro" id="IPR036097">
    <property type="entry name" value="HisK_dim/P_sf"/>
</dbReference>
<keyword evidence="5" id="KW-0418">Kinase</keyword>
<organism evidence="9 10">
    <name type="scientific">Gracilimonas sediminicola</name>
    <dbReference type="NCBI Taxonomy" id="2952158"/>
    <lineage>
        <taxon>Bacteria</taxon>
        <taxon>Pseudomonadati</taxon>
        <taxon>Balneolota</taxon>
        <taxon>Balneolia</taxon>
        <taxon>Balneolales</taxon>
        <taxon>Balneolaceae</taxon>
        <taxon>Gracilimonas</taxon>
    </lineage>
</organism>
<evidence type="ECO:0000256" key="3">
    <source>
        <dbReference type="ARBA" id="ARBA00022553"/>
    </source>
</evidence>
<dbReference type="InterPro" id="IPR019734">
    <property type="entry name" value="TPR_rpt"/>
</dbReference>
<dbReference type="InterPro" id="IPR050736">
    <property type="entry name" value="Sensor_HK_Regulatory"/>
</dbReference>